<dbReference type="Proteomes" id="UP000318336">
    <property type="component" value="Unassembled WGS sequence"/>
</dbReference>
<dbReference type="GO" id="GO:0030976">
    <property type="term" value="F:thiamine pyrophosphate binding"/>
    <property type="evidence" value="ECO:0007669"/>
    <property type="project" value="InterPro"/>
</dbReference>
<feature type="compositionally biased region" description="Basic and acidic residues" evidence="3">
    <location>
        <begin position="439"/>
        <end position="455"/>
    </location>
</feature>
<evidence type="ECO:0000256" key="2">
    <source>
        <dbReference type="ARBA" id="ARBA00023052"/>
    </source>
</evidence>
<dbReference type="GO" id="GO:0000287">
    <property type="term" value="F:magnesium ion binding"/>
    <property type="evidence" value="ECO:0007669"/>
    <property type="project" value="UniProtKB-ARBA"/>
</dbReference>
<dbReference type="Gene3D" id="3.40.50.970">
    <property type="match status" value="2"/>
</dbReference>
<comment type="similarity">
    <text evidence="1">Belongs to the TPP enzyme family.</text>
</comment>
<dbReference type="AlphaFoldDB" id="A0A542XDA9"/>
<dbReference type="NCBIfam" id="NF005760">
    <property type="entry name" value="PRK07586.1"/>
    <property type="match status" value="1"/>
</dbReference>
<dbReference type="PANTHER" id="PTHR18968">
    <property type="entry name" value="THIAMINE PYROPHOSPHATE ENZYMES"/>
    <property type="match status" value="1"/>
</dbReference>
<dbReference type="CDD" id="cd07035">
    <property type="entry name" value="TPP_PYR_POX_like"/>
    <property type="match status" value="1"/>
</dbReference>
<dbReference type="GO" id="GO:0050660">
    <property type="term" value="F:flavin adenine dinucleotide binding"/>
    <property type="evidence" value="ECO:0007669"/>
    <property type="project" value="TreeGrafter"/>
</dbReference>
<evidence type="ECO:0000259" key="4">
    <source>
        <dbReference type="Pfam" id="PF02775"/>
    </source>
</evidence>
<accession>A0A542XDA9</accession>
<feature type="domain" description="Thiamine pyrophosphate enzyme TPP-binding" evidence="4">
    <location>
        <begin position="372"/>
        <end position="509"/>
    </location>
</feature>
<dbReference type="InterPro" id="IPR012001">
    <property type="entry name" value="Thiamin_PyroP_enz_TPP-bd_dom"/>
</dbReference>
<dbReference type="InterPro" id="IPR029061">
    <property type="entry name" value="THDP-binding"/>
</dbReference>
<keyword evidence="2" id="KW-0786">Thiamine pyrophosphate</keyword>
<dbReference type="GO" id="GO:0003984">
    <property type="term" value="F:acetolactate synthase activity"/>
    <property type="evidence" value="ECO:0007669"/>
    <property type="project" value="TreeGrafter"/>
</dbReference>
<dbReference type="Gene3D" id="3.40.50.1220">
    <property type="entry name" value="TPP-binding domain"/>
    <property type="match status" value="1"/>
</dbReference>
<evidence type="ECO:0000313" key="7">
    <source>
        <dbReference type="Proteomes" id="UP000318336"/>
    </source>
</evidence>
<dbReference type="InterPro" id="IPR011766">
    <property type="entry name" value="TPP_enzyme_TPP-bd"/>
</dbReference>
<protein>
    <submittedName>
        <fullName evidence="6">Acetolactate synthase-1/2/3 large subunit</fullName>
    </submittedName>
</protein>
<dbReference type="EMBL" id="VFOK01000001">
    <property type="protein sequence ID" value="TQL33736.1"/>
    <property type="molecule type" value="Genomic_DNA"/>
</dbReference>
<evidence type="ECO:0000256" key="1">
    <source>
        <dbReference type="ARBA" id="ARBA00007812"/>
    </source>
</evidence>
<feature type="region of interest" description="Disordered" evidence="3">
    <location>
        <begin position="438"/>
        <end position="467"/>
    </location>
</feature>
<feature type="domain" description="Thiamine pyrophosphate enzyme N-terminal TPP-binding" evidence="5">
    <location>
        <begin position="4"/>
        <end position="105"/>
    </location>
</feature>
<evidence type="ECO:0000259" key="5">
    <source>
        <dbReference type="Pfam" id="PF02776"/>
    </source>
</evidence>
<name>A0A542XDA9_9MICO</name>
<sequence length="513" mass="53344">MTLTGADLLVRAAHDEGVRLCLTHPGAAELPLVRSLVREPGVRPVLALCEGVATGVADGYARVARRPAMVLMRGPGLAHAAPNLHHARRAYSSVVSVVGDHATTQPAGDARGAAPLEAIAAAVSGWHATTQSVADAGWDLIDAVGAARSGRCPATLVVPVDVQEAEAEELPVVLAERVRRAPVGEDRVVDCARRIFSAGRVVLLVGGDALRAEALPYLERLGRRPGVRCYAEATPALAERGSGRPTLPLLPSGPEGAHRVLRRADLVVLVGAPPPASVCTEPERLPPGASAERMVVLCGPVDACADALGRLVDALPPPRHQLQLAPQPAADGHREWDTATAAQTIAERLPQHAVLSLEDDRWADAVAEASATAAPHTLLSTPGGPLGQGLPVAVGAALAAPHRSVLAVQSPAGAHYTAPALWTVAREELDVTVVIPRPRPAEPRHQELRSADGRPRPQGAIRLSSPEHPAVGWAEIATGYGVPVETAATRDELDQALATAFAEPGPHLVLVDV</sequence>
<organism evidence="6 7">
    <name type="scientific">Barrientosiimonas humi</name>
    <dbReference type="NCBI Taxonomy" id="999931"/>
    <lineage>
        <taxon>Bacteria</taxon>
        <taxon>Bacillati</taxon>
        <taxon>Actinomycetota</taxon>
        <taxon>Actinomycetes</taxon>
        <taxon>Micrococcales</taxon>
        <taxon>Dermacoccaceae</taxon>
        <taxon>Barrientosiimonas</taxon>
    </lineage>
</organism>
<dbReference type="Pfam" id="PF02776">
    <property type="entry name" value="TPP_enzyme_N"/>
    <property type="match status" value="1"/>
</dbReference>
<reference evidence="6 7" key="1">
    <citation type="submission" date="2019-06" db="EMBL/GenBank/DDBJ databases">
        <title>Sequencing the genomes of 1000 actinobacteria strains.</title>
        <authorList>
            <person name="Klenk H.-P."/>
        </authorList>
    </citation>
    <scope>NUCLEOTIDE SEQUENCE [LARGE SCALE GENOMIC DNA]</scope>
    <source>
        <strain evidence="6 7">DSM 24617</strain>
    </source>
</reference>
<evidence type="ECO:0000313" key="6">
    <source>
        <dbReference type="EMBL" id="TQL33736.1"/>
    </source>
</evidence>
<dbReference type="PANTHER" id="PTHR18968:SF86">
    <property type="entry name" value="ACETOLACTATE SYNTHASE LARGE SUBUNIT ILVX-RELATED"/>
    <property type="match status" value="1"/>
</dbReference>
<dbReference type="SUPFAM" id="SSF52518">
    <property type="entry name" value="Thiamin diphosphate-binding fold (THDP-binding)"/>
    <property type="match status" value="2"/>
</dbReference>
<dbReference type="CDD" id="cd02002">
    <property type="entry name" value="TPP_BFDC"/>
    <property type="match status" value="1"/>
</dbReference>
<keyword evidence="7" id="KW-1185">Reference proteome</keyword>
<proteinExistence type="inferred from homology"/>
<dbReference type="Pfam" id="PF02775">
    <property type="entry name" value="TPP_enzyme_C"/>
    <property type="match status" value="1"/>
</dbReference>
<evidence type="ECO:0000256" key="3">
    <source>
        <dbReference type="SAM" id="MobiDB-lite"/>
    </source>
</evidence>
<gene>
    <name evidence="6" type="ORF">FB554_1887</name>
</gene>
<dbReference type="InterPro" id="IPR045229">
    <property type="entry name" value="TPP_enz"/>
</dbReference>
<dbReference type="SUPFAM" id="SSF52467">
    <property type="entry name" value="DHS-like NAD/FAD-binding domain"/>
    <property type="match status" value="1"/>
</dbReference>
<dbReference type="InterPro" id="IPR029035">
    <property type="entry name" value="DHS-like_NAD/FAD-binding_dom"/>
</dbReference>
<comment type="caution">
    <text evidence="6">The sequence shown here is derived from an EMBL/GenBank/DDBJ whole genome shotgun (WGS) entry which is preliminary data.</text>
</comment>